<dbReference type="STRING" id="1848.SAMN05443637_13067"/>
<dbReference type="RefSeq" id="WP_073460413.1">
    <property type="nucleotide sequence ID" value="NZ_FRAP01000030.1"/>
</dbReference>
<feature type="region of interest" description="Disordered" evidence="1">
    <location>
        <begin position="536"/>
        <end position="568"/>
    </location>
</feature>
<dbReference type="EMBL" id="FRAP01000030">
    <property type="protein sequence ID" value="SHL47568.1"/>
    <property type="molecule type" value="Genomic_DNA"/>
</dbReference>
<dbReference type="Pfam" id="PF03237">
    <property type="entry name" value="Terminase_6N"/>
    <property type="match status" value="1"/>
</dbReference>
<dbReference type="OrthoDB" id="4519042at2"/>
<evidence type="ECO:0000313" key="2">
    <source>
        <dbReference type="EMBL" id="SHL47568.1"/>
    </source>
</evidence>
<protein>
    <submittedName>
        <fullName evidence="2">Uncharacterized protein</fullName>
    </submittedName>
</protein>
<feature type="compositionally biased region" description="Low complexity" evidence="1">
    <location>
        <begin position="539"/>
        <end position="558"/>
    </location>
</feature>
<evidence type="ECO:0000256" key="1">
    <source>
        <dbReference type="SAM" id="MobiDB-lite"/>
    </source>
</evidence>
<proteinExistence type="predicted"/>
<name>A0A1M7AXT0_PSETH</name>
<evidence type="ECO:0000313" key="3">
    <source>
        <dbReference type="Proteomes" id="UP000184363"/>
    </source>
</evidence>
<dbReference type="Proteomes" id="UP000184363">
    <property type="component" value="Unassembled WGS sequence"/>
</dbReference>
<sequence length="568" mass="61341">MPPRIDTLARKYAASLPPEQVAELVTRIRAQAARLRIVNDYPTPLDLACHFDHRMVRTDALELVSRRVVETATTRDGRLVLSIPPQEGKSTLLRWAVMWLLADNPDRRIAWASYAASLARTSGRVVRSLVETYGPQIGLTVDQSHADASDWQLAGHLGGMRAVGVGSGLTGMPADALFVDDPIKDQQAADSDTIRTALHEWWSAVALTRLAPGAPVIVIQTRWHPDDLAGRLEAEGWPTVNVPALADGHTPDALGRRPGTWLVSARGRTVADWEAKRAAVGERTFAALYQGRPAPLEGGVFKSAWFDLWRVDEPPPGCLPPVVVVDPADNPGSGDEAGIVVGCRHPGTGKGYLIDDLSGAMTVGRWARLALLTCVRYGAPTLAYEKSLSQLHTRLREAWATLHQQAVALHRAGGDPDAALARLSRPDDPPEVADRLRGELSEVEPHVDDVLGFGETGPRLKELIARGSKQARMLLVAPAWETGRMVMVGRHKVLEHQASTWQEGQDSPDRVDAMVHLAALLTGTAGVATLGRADERIPTTSTGRGTASGGRARARAAAVPRIGRSTRR</sequence>
<organism evidence="2 3">
    <name type="scientific">Pseudonocardia thermophila</name>
    <dbReference type="NCBI Taxonomy" id="1848"/>
    <lineage>
        <taxon>Bacteria</taxon>
        <taxon>Bacillati</taxon>
        <taxon>Actinomycetota</taxon>
        <taxon>Actinomycetes</taxon>
        <taxon>Pseudonocardiales</taxon>
        <taxon>Pseudonocardiaceae</taxon>
        <taxon>Pseudonocardia</taxon>
    </lineage>
</organism>
<accession>A0A1M7AXT0</accession>
<dbReference type="AlphaFoldDB" id="A0A1M7AXT0"/>
<reference evidence="2 3" key="1">
    <citation type="submission" date="2016-11" db="EMBL/GenBank/DDBJ databases">
        <authorList>
            <person name="Jaros S."/>
            <person name="Januszkiewicz K."/>
            <person name="Wedrychowicz H."/>
        </authorList>
    </citation>
    <scope>NUCLEOTIDE SEQUENCE [LARGE SCALE GENOMIC DNA]</scope>
    <source>
        <strain evidence="2 3">DSM 43832</strain>
    </source>
</reference>
<keyword evidence="3" id="KW-1185">Reference proteome</keyword>
<gene>
    <name evidence="2" type="ORF">SAMN05443637_13067</name>
</gene>